<dbReference type="EMBL" id="AVOT02019048">
    <property type="protein sequence ID" value="MBW0506374.1"/>
    <property type="molecule type" value="Genomic_DNA"/>
</dbReference>
<sequence>MRLRVIKSPSEGTYTGYYNPNHPAHLGESDKIDIDMTNKIVADDLGIVIDRTKIPAGTKGNSDTLLKSIIQHTDWDNQASHICYNSSFLEADIIST</sequence>
<protein>
    <submittedName>
        <fullName evidence="1">Uncharacterized protein</fullName>
    </submittedName>
</protein>
<reference evidence="1" key="1">
    <citation type="submission" date="2021-03" db="EMBL/GenBank/DDBJ databases">
        <title>Draft genome sequence of rust myrtle Austropuccinia psidii MF-1, a brazilian biotype.</title>
        <authorList>
            <person name="Quecine M.C."/>
            <person name="Pachon D.M.R."/>
            <person name="Bonatelli M.L."/>
            <person name="Correr F.H."/>
            <person name="Franceschini L.M."/>
            <person name="Leite T.F."/>
            <person name="Margarido G.R.A."/>
            <person name="Almeida C.A."/>
            <person name="Ferrarezi J.A."/>
            <person name="Labate C.A."/>
        </authorList>
    </citation>
    <scope>NUCLEOTIDE SEQUENCE</scope>
    <source>
        <strain evidence="1">MF-1</strain>
    </source>
</reference>
<evidence type="ECO:0000313" key="1">
    <source>
        <dbReference type="EMBL" id="MBW0506374.1"/>
    </source>
</evidence>
<comment type="caution">
    <text evidence="1">The sequence shown here is derived from an EMBL/GenBank/DDBJ whole genome shotgun (WGS) entry which is preliminary data.</text>
</comment>
<evidence type="ECO:0000313" key="2">
    <source>
        <dbReference type="Proteomes" id="UP000765509"/>
    </source>
</evidence>
<dbReference type="OrthoDB" id="2510268at2759"/>
<name>A0A9Q3DN95_9BASI</name>
<organism evidence="1 2">
    <name type="scientific">Austropuccinia psidii MF-1</name>
    <dbReference type="NCBI Taxonomy" id="1389203"/>
    <lineage>
        <taxon>Eukaryota</taxon>
        <taxon>Fungi</taxon>
        <taxon>Dikarya</taxon>
        <taxon>Basidiomycota</taxon>
        <taxon>Pucciniomycotina</taxon>
        <taxon>Pucciniomycetes</taxon>
        <taxon>Pucciniales</taxon>
        <taxon>Sphaerophragmiaceae</taxon>
        <taxon>Austropuccinia</taxon>
    </lineage>
</organism>
<proteinExistence type="predicted"/>
<gene>
    <name evidence="1" type="ORF">O181_046089</name>
</gene>
<accession>A0A9Q3DN95</accession>
<dbReference type="AlphaFoldDB" id="A0A9Q3DN95"/>
<dbReference type="Proteomes" id="UP000765509">
    <property type="component" value="Unassembled WGS sequence"/>
</dbReference>
<keyword evidence="2" id="KW-1185">Reference proteome</keyword>